<evidence type="ECO:0000313" key="8">
    <source>
        <dbReference type="EMBL" id="KAK1358079.1"/>
    </source>
</evidence>
<dbReference type="Gene3D" id="1.20.1250.20">
    <property type="entry name" value="MFS general substrate transporter like domains"/>
    <property type="match status" value="1"/>
</dbReference>
<comment type="subcellular location">
    <subcellularLocation>
        <location evidence="1">Membrane</location>
        <topology evidence="1">Multi-pass membrane protein</topology>
    </subcellularLocation>
</comment>
<evidence type="ECO:0000256" key="7">
    <source>
        <dbReference type="SAM" id="Phobius"/>
    </source>
</evidence>
<reference evidence="8" key="1">
    <citation type="submission" date="2023-02" db="EMBL/GenBank/DDBJ databases">
        <title>Genome of toxic invasive species Heracleum sosnowskyi carries increased number of genes despite the absence of recent whole-genome duplications.</title>
        <authorList>
            <person name="Schelkunov M."/>
            <person name="Shtratnikova V."/>
            <person name="Makarenko M."/>
            <person name="Klepikova A."/>
            <person name="Omelchenko D."/>
            <person name="Novikova G."/>
            <person name="Obukhova E."/>
            <person name="Bogdanov V."/>
            <person name="Penin A."/>
            <person name="Logacheva M."/>
        </authorList>
    </citation>
    <scope>NUCLEOTIDE SEQUENCE</scope>
    <source>
        <strain evidence="8">Hsosn_3</strain>
        <tissue evidence="8">Leaf</tissue>
    </source>
</reference>
<organism evidence="8 9">
    <name type="scientific">Heracleum sosnowskyi</name>
    <dbReference type="NCBI Taxonomy" id="360622"/>
    <lineage>
        <taxon>Eukaryota</taxon>
        <taxon>Viridiplantae</taxon>
        <taxon>Streptophyta</taxon>
        <taxon>Embryophyta</taxon>
        <taxon>Tracheophyta</taxon>
        <taxon>Spermatophyta</taxon>
        <taxon>Magnoliopsida</taxon>
        <taxon>eudicotyledons</taxon>
        <taxon>Gunneridae</taxon>
        <taxon>Pentapetalae</taxon>
        <taxon>asterids</taxon>
        <taxon>campanulids</taxon>
        <taxon>Apiales</taxon>
        <taxon>Apiaceae</taxon>
        <taxon>Apioideae</taxon>
        <taxon>apioid superclade</taxon>
        <taxon>Tordylieae</taxon>
        <taxon>Tordyliinae</taxon>
        <taxon>Heracleum</taxon>
    </lineage>
</organism>
<evidence type="ECO:0000256" key="1">
    <source>
        <dbReference type="ARBA" id="ARBA00004141"/>
    </source>
</evidence>
<protein>
    <submittedName>
        <fullName evidence="8">High affinity nitrate transporter 2.5-like</fullName>
    </submittedName>
</protein>
<feature type="transmembrane region" description="Helical" evidence="7">
    <location>
        <begin position="32"/>
        <end position="49"/>
    </location>
</feature>
<dbReference type="EMBL" id="JAUIZM010000011">
    <property type="protein sequence ID" value="KAK1358079.1"/>
    <property type="molecule type" value="Genomic_DNA"/>
</dbReference>
<dbReference type="InterPro" id="IPR036259">
    <property type="entry name" value="MFS_trans_sf"/>
</dbReference>
<evidence type="ECO:0000256" key="4">
    <source>
        <dbReference type="ARBA" id="ARBA00022989"/>
    </source>
</evidence>
<evidence type="ECO:0000256" key="3">
    <source>
        <dbReference type="ARBA" id="ARBA00022692"/>
    </source>
</evidence>
<dbReference type="GO" id="GO:0015112">
    <property type="term" value="F:nitrate transmembrane transporter activity"/>
    <property type="evidence" value="ECO:0007669"/>
    <property type="project" value="InterPro"/>
</dbReference>
<proteinExistence type="inferred from homology"/>
<dbReference type="Pfam" id="PF07690">
    <property type="entry name" value="MFS_1"/>
    <property type="match status" value="1"/>
</dbReference>
<feature type="transmembrane region" description="Helical" evidence="7">
    <location>
        <begin position="61"/>
        <end position="80"/>
    </location>
</feature>
<evidence type="ECO:0000256" key="2">
    <source>
        <dbReference type="ARBA" id="ARBA00008432"/>
    </source>
</evidence>
<dbReference type="SUPFAM" id="SSF103473">
    <property type="entry name" value="MFS general substrate transporter"/>
    <property type="match status" value="1"/>
</dbReference>
<name>A0AAD8H1K4_9APIA</name>
<dbReference type="GO" id="GO:0016020">
    <property type="term" value="C:membrane"/>
    <property type="evidence" value="ECO:0007669"/>
    <property type="project" value="UniProtKB-SubCell"/>
</dbReference>
<sequence length="135" mass="14329">MIIQYVNLYPPLLLRPLIPLIRDYLNLTSTDIGNAGIAAVSGAVFARIVMGTLCDLFGPRVASAALMLLTAPAVYCSAIANSPVSFLFVRFFTGFSLSTFVSTQYWMSSMFSAPVVGTANGVAAGWGNLGYGPCF</sequence>
<keyword evidence="5 7" id="KW-0472">Membrane</keyword>
<reference evidence="8" key="2">
    <citation type="submission" date="2023-05" db="EMBL/GenBank/DDBJ databases">
        <authorList>
            <person name="Schelkunov M.I."/>
        </authorList>
    </citation>
    <scope>NUCLEOTIDE SEQUENCE</scope>
    <source>
        <strain evidence="8">Hsosn_3</strain>
        <tissue evidence="8">Leaf</tissue>
    </source>
</reference>
<feature type="transmembrane region" description="Helical" evidence="7">
    <location>
        <begin position="86"/>
        <end position="107"/>
    </location>
</feature>
<evidence type="ECO:0000313" key="9">
    <source>
        <dbReference type="Proteomes" id="UP001237642"/>
    </source>
</evidence>
<keyword evidence="9" id="KW-1185">Reference proteome</keyword>
<comment type="similarity">
    <text evidence="6">Belongs to the major facilitator superfamily. Phosphate:H(+) symporter (TC 2.A.1.9) family.</text>
</comment>
<comment type="caution">
    <text evidence="8">The sequence shown here is derived from an EMBL/GenBank/DDBJ whole genome shotgun (WGS) entry which is preliminary data.</text>
</comment>
<dbReference type="AlphaFoldDB" id="A0AAD8H1K4"/>
<evidence type="ECO:0000256" key="6">
    <source>
        <dbReference type="ARBA" id="ARBA00044504"/>
    </source>
</evidence>
<keyword evidence="4 7" id="KW-1133">Transmembrane helix</keyword>
<keyword evidence="3 7" id="KW-0812">Transmembrane</keyword>
<dbReference type="InterPro" id="IPR011701">
    <property type="entry name" value="MFS"/>
</dbReference>
<dbReference type="Proteomes" id="UP001237642">
    <property type="component" value="Unassembled WGS sequence"/>
</dbReference>
<evidence type="ECO:0000256" key="5">
    <source>
        <dbReference type="ARBA" id="ARBA00023136"/>
    </source>
</evidence>
<dbReference type="InterPro" id="IPR044772">
    <property type="entry name" value="NO3_transporter"/>
</dbReference>
<comment type="similarity">
    <text evidence="2">Belongs to the major facilitator superfamily. Nitrate/nitrite porter (TC 2.A.1.8) family.</text>
</comment>
<dbReference type="PANTHER" id="PTHR23515">
    <property type="entry name" value="HIGH-AFFINITY NITRATE TRANSPORTER 2.3"/>
    <property type="match status" value="1"/>
</dbReference>
<accession>A0AAD8H1K4</accession>
<gene>
    <name evidence="8" type="ORF">POM88_051335</name>
</gene>